<accession>H0R153</accession>
<dbReference type="RefSeq" id="WP_007318140.1">
    <property type="nucleotide sequence ID" value="NZ_BAEH01000064.1"/>
</dbReference>
<protein>
    <submittedName>
        <fullName evidence="2">Putative hydrolase</fullName>
    </submittedName>
</protein>
<dbReference type="Pfam" id="PF12697">
    <property type="entry name" value="Abhydrolase_6"/>
    <property type="match status" value="1"/>
</dbReference>
<dbReference type="OrthoDB" id="5513277at2"/>
<dbReference type="AlphaFoldDB" id="H0R153"/>
<evidence type="ECO:0000313" key="3">
    <source>
        <dbReference type="Proteomes" id="UP000035034"/>
    </source>
</evidence>
<keyword evidence="2" id="KW-0378">Hydrolase</keyword>
<dbReference type="GO" id="GO:0016787">
    <property type="term" value="F:hydrolase activity"/>
    <property type="evidence" value="ECO:0007669"/>
    <property type="project" value="UniProtKB-KW"/>
</dbReference>
<gene>
    <name evidence="2" type="ORF">GOEFS_064_00430</name>
</gene>
<proteinExistence type="predicted"/>
<sequence length="283" mass="30435">MTTPDLFRRAYDDMLSRWPVPVESVCAPVGRVRVHMNVCGPVDAPPVALFAGAGATSTVWFANAARLAQSNRVIAVDIPGDAGLSTVDGKRLSPDELVDACDQAIRQVSAGRAVRIVGHSYGAQCALTYALRHSDRIASLVLLDPNGCFTGINPRYLLRAMPGLIAPSARRTARLINWETARGQSPDVNWVRLSQLAAPLFPVRALTIPRRPKAASIDELPMPISVILAAESRVHNPRRVATLIKRRFSDIDVASIAVASHHSVPTSPAAPVTDAIVDALLRQ</sequence>
<dbReference type="PRINTS" id="PR00111">
    <property type="entry name" value="ABHYDROLASE"/>
</dbReference>
<organism evidence="2 3">
    <name type="scientific">Gordonia effusa NBRC 100432</name>
    <dbReference type="NCBI Taxonomy" id="1077974"/>
    <lineage>
        <taxon>Bacteria</taxon>
        <taxon>Bacillati</taxon>
        <taxon>Actinomycetota</taxon>
        <taxon>Actinomycetes</taxon>
        <taxon>Mycobacteriales</taxon>
        <taxon>Gordoniaceae</taxon>
        <taxon>Gordonia</taxon>
    </lineage>
</organism>
<dbReference type="InterPro" id="IPR029058">
    <property type="entry name" value="AB_hydrolase_fold"/>
</dbReference>
<dbReference type="eggNOG" id="COG0596">
    <property type="taxonomic scope" value="Bacteria"/>
</dbReference>
<comment type="caution">
    <text evidence="2">The sequence shown here is derived from an EMBL/GenBank/DDBJ whole genome shotgun (WGS) entry which is preliminary data.</text>
</comment>
<dbReference type="EMBL" id="BAEH01000064">
    <property type="protein sequence ID" value="GAB18804.1"/>
    <property type="molecule type" value="Genomic_DNA"/>
</dbReference>
<dbReference type="InterPro" id="IPR050228">
    <property type="entry name" value="Carboxylesterase_BioH"/>
</dbReference>
<dbReference type="SUPFAM" id="SSF53474">
    <property type="entry name" value="alpha/beta-Hydrolases"/>
    <property type="match status" value="1"/>
</dbReference>
<evidence type="ECO:0000259" key="1">
    <source>
        <dbReference type="Pfam" id="PF12697"/>
    </source>
</evidence>
<reference evidence="2 3" key="1">
    <citation type="submission" date="2011-12" db="EMBL/GenBank/DDBJ databases">
        <title>Whole genome shotgun sequence of Gordonia effusa NBRC 100432.</title>
        <authorList>
            <person name="Yoshida I."/>
            <person name="Takarada H."/>
            <person name="Hosoyama A."/>
            <person name="Tsuchikane K."/>
            <person name="Katsumata H."/>
            <person name="Yamazaki S."/>
            <person name="Fujita N."/>
        </authorList>
    </citation>
    <scope>NUCLEOTIDE SEQUENCE [LARGE SCALE GENOMIC DNA]</scope>
    <source>
        <strain evidence="2 3">NBRC 100432</strain>
    </source>
</reference>
<name>H0R153_9ACTN</name>
<keyword evidence="3" id="KW-1185">Reference proteome</keyword>
<dbReference type="Proteomes" id="UP000035034">
    <property type="component" value="Unassembled WGS sequence"/>
</dbReference>
<dbReference type="InterPro" id="IPR000073">
    <property type="entry name" value="AB_hydrolase_1"/>
</dbReference>
<evidence type="ECO:0000313" key="2">
    <source>
        <dbReference type="EMBL" id="GAB18804.1"/>
    </source>
</evidence>
<dbReference type="STRING" id="1077974.GOEFS_064_00430"/>
<feature type="domain" description="AB hydrolase-1" evidence="1">
    <location>
        <begin position="50"/>
        <end position="271"/>
    </location>
</feature>
<dbReference type="PANTHER" id="PTHR43194">
    <property type="entry name" value="HYDROLASE ALPHA/BETA FOLD FAMILY"/>
    <property type="match status" value="1"/>
</dbReference>
<dbReference type="Gene3D" id="3.40.50.1820">
    <property type="entry name" value="alpha/beta hydrolase"/>
    <property type="match status" value="1"/>
</dbReference>
<dbReference type="PANTHER" id="PTHR43194:SF5">
    <property type="entry name" value="PIMELOYL-[ACYL-CARRIER PROTEIN] METHYL ESTER ESTERASE"/>
    <property type="match status" value="1"/>
</dbReference>